<dbReference type="RefSeq" id="WP_222825286.1">
    <property type="nucleotide sequence ID" value="NZ_JAHWXP010000003.1"/>
</dbReference>
<keyword evidence="3" id="KW-1185">Reference proteome</keyword>
<gene>
    <name evidence="2" type="ORF">KYN89_12065</name>
</gene>
<dbReference type="Proteomes" id="UP000759298">
    <property type="component" value="Unassembled WGS sequence"/>
</dbReference>
<name>A0ABS7PH03_9SPHN</name>
<organism evidence="2 3">
    <name type="scientific">Alteriqipengyuania abyssalis</name>
    <dbReference type="NCBI Taxonomy" id="2860200"/>
    <lineage>
        <taxon>Bacteria</taxon>
        <taxon>Pseudomonadati</taxon>
        <taxon>Pseudomonadota</taxon>
        <taxon>Alphaproteobacteria</taxon>
        <taxon>Sphingomonadales</taxon>
        <taxon>Erythrobacteraceae</taxon>
        <taxon>Alteriqipengyuania</taxon>
    </lineage>
</organism>
<dbReference type="EMBL" id="JAHWXP010000003">
    <property type="protein sequence ID" value="MBY8337778.1"/>
    <property type="molecule type" value="Genomic_DNA"/>
</dbReference>
<proteinExistence type="predicted"/>
<feature type="signal peptide" evidence="1">
    <location>
        <begin position="1"/>
        <end position="17"/>
    </location>
</feature>
<protein>
    <submittedName>
        <fullName evidence="2">Uncharacterized protein</fullName>
    </submittedName>
</protein>
<comment type="caution">
    <text evidence="2">The sequence shown here is derived from an EMBL/GenBank/DDBJ whole genome shotgun (WGS) entry which is preliminary data.</text>
</comment>
<feature type="chain" id="PRO_5045090014" evidence="1">
    <location>
        <begin position="18"/>
        <end position="126"/>
    </location>
</feature>
<evidence type="ECO:0000313" key="3">
    <source>
        <dbReference type="Proteomes" id="UP000759298"/>
    </source>
</evidence>
<sequence length="126" mass="13271">MIAKFLALVFFATQAAAPPAPQDAPAADALSPLPADQQGAIRCSAAFALIAERQRQGDEAALVYPPVGERGREFFVRTGARLMDETGMTRDAVEARLRAQAGVILAEGSLDEIMPACLMLLDASGL</sequence>
<keyword evidence="1" id="KW-0732">Signal</keyword>
<evidence type="ECO:0000256" key="1">
    <source>
        <dbReference type="SAM" id="SignalP"/>
    </source>
</evidence>
<reference evidence="2 3" key="1">
    <citation type="submission" date="2021-07" db="EMBL/GenBank/DDBJ databases">
        <title>Alteriqipengyuania abyssalis NZ-12B nov, sp.nov isolated from deep sea sponge in pacific ocean.</title>
        <authorList>
            <person name="Tareen S."/>
            <person name="Wink J."/>
        </authorList>
    </citation>
    <scope>NUCLEOTIDE SEQUENCE [LARGE SCALE GENOMIC DNA]</scope>
    <source>
        <strain evidence="2 3">NZ-12B</strain>
    </source>
</reference>
<evidence type="ECO:0000313" key="2">
    <source>
        <dbReference type="EMBL" id="MBY8337778.1"/>
    </source>
</evidence>
<accession>A0ABS7PH03</accession>